<accession>A0ABD1L0N0</accession>
<name>A0ABD1L0N0_9FABA</name>
<dbReference type="AlphaFoldDB" id="A0ABD1L0N0"/>
<dbReference type="EMBL" id="JBGMDY010000011">
    <property type="protein sequence ID" value="KAL2317069.1"/>
    <property type="molecule type" value="Genomic_DNA"/>
</dbReference>
<sequence>MGPVDGDDGKRPRAALGEGMTESQMKVGLLLGSSVGLPQLLRGRVSHPEARHDCALLRHHAGPSLVALPTPRVDEAQGEALCGLLPPLTP</sequence>
<protein>
    <submittedName>
        <fullName evidence="2">Uncharacterized protein</fullName>
    </submittedName>
</protein>
<comment type="caution">
    <text evidence="2">The sequence shown here is derived from an EMBL/GenBank/DDBJ whole genome shotgun (WGS) entry which is preliminary data.</text>
</comment>
<evidence type="ECO:0000313" key="3">
    <source>
        <dbReference type="Proteomes" id="UP001603857"/>
    </source>
</evidence>
<evidence type="ECO:0000313" key="2">
    <source>
        <dbReference type="EMBL" id="KAL2317069.1"/>
    </source>
</evidence>
<gene>
    <name evidence="2" type="ORF">Fmac_030945</name>
</gene>
<organism evidence="2 3">
    <name type="scientific">Flemingia macrophylla</name>
    <dbReference type="NCBI Taxonomy" id="520843"/>
    <lineage>
        <taxon>Eukaryota</taxon>
        <taxon>Viridiplantae</taxon>
        <taxon>Streptophyta</taxon>
        <taxon>Embryophyta</taxon>
        <taxon>Tracheophyta</taxon>
        <taxon>Spermatophyta</taxon>
        <taxon>Magnoliopsida</taxon>
        <taxon>eudicotyledons</taxon>
        <taxon>Gunneridae</taxon>
        <taxon>Pentapetalae</taxon>
        <taxon>rosids</taxon>
        <taxon>fabids</taxon>
        <taxon>Fabales</taxon>
        <taxon>Fabaceae</taxon>
        <taxon>Papilionoideae</taxon>
        <taxon>50 kb inversion clade</taxon>
        <taxon>NPAAA clade</taxon>
        <taxon>indigoferoid/millettioid clade</taxon>
        <taxon>Phaseoleae</taxon>
        <taxon>Flemingia</taxon>
    </lineage>
</organism>
<evidence type="ECO:0000256" key="1">
    <source>
        <dbReference type="SAM" id="MobiDB-lite"/>
    </source>
</evidence>
<dbReference type="Proteomes" id="UP001603857">
    <property type="component" value="Unassembled WGS sequence"/>
</dbReference>
<reference evidence="2 3" key="1">
    <citation type="submission" date="2024-08" db="EMBL/GenBank/DDBJ databases">
        <title>Insights into the chromosomal genome structure of Flemingia macrophylla.</title>
        <authorList>
            <person name="Ding Y."/>
            <person name="Zhao Y."/>
            <person name="Bi W."/>
            <person name="Wu M."/>
            <person name="Zhao G."/>
            <person name="Gong Y."/>
            <person name="Li W."/>
            <person name="Zhang P."/>
        </authorList>
    </citation>
    <scope>NUCLEOTIDE SEQUENCE [LARGE SCALE GENOMIC DNA]</scope>
    <source>
        <strain evidence="2">DYQJB</strain>
        <tissue evidence="2">Leaf</tissue>
    </source>
</reference>
<keyword evidence="3" id="KW-1185">Reference proteome</keyword>
<feature type="region of interest" description="Disordered" evidence="1">
    <location>
        <begin position="1"/>
        <end position="20"/>
    </location>
</feature>
<proteinExistence type="predicted"/>